<gene>
    <name evidence="3" type="ORF">Kpol_1050p112</name>
</gene>
<dbReference type="GO" id="GO:0055087">
    <property type="term" value="C:Ski complex"/>
    <property type="evidence" value="ECO:0007669"/>
    <property type="project" value="InterPro"/>
</dbReference>
<dbReference type="PANTHER" id="PTHR15704">
    <property type="entry name" value="SUPERKILLER 3 PROTEIN-RELATED"/>
    <property type="match status" value="1"/>
</dbReference>
<dbReference type="AlphaFoldDB" id="A7TF07"/>
<dbReference type="GO" id="GO:0006401">
    <property type="term" value="P:RNA catabolic process"/>
    <property type="evidence" value="ECO:0007669"/>
    <property type="project" value="InterPro"/>
</dbReference>
<dbReference type="OrthoDB" id="421075at2759"/>
<name>A7TF07_VANPO</name>
<dbReference type="EMBL" id="DS480381">
    <property type="protein sequence ID" value="EDO19253.1"/>
    <property type="molecule type" value="Genomic_DNA"/>
</dbReference>
<dbReference type="GeneID" id="5547587"/>
<evidence type="ECO:0000256" key="1">
    <source>
        <dbReference type="ARBA" id="ARBA00022737"/>
    </source>
</evidence>
<dbReference type="RefSeq" id="XP_001647111.1">
    <property type="nucleotide sequence ID" value="XM_001647061.1"/>
</dbReference>
<proteinExistence type="predicted"/>
<protein>
    <recommendedName>
        <fullName evidence="5">Tetratricopeptide repeat protein</fullName>
    </recommendedName>
</protein>
<dbReference type="PANTHER" id="PTHR15704:SF7">
    <property type="entry name" value="SUPERKILLER COMPLEX PROTEIN 3"/>
    <property type="match status" value="1"/>
</dbReference>
<organism evidence="4">
    <name type="scientific">Vanderwaltozyma polyspora (strain ATCC 22028 / DSM 70294 / BCRC 21397 / CBS 2163 / NBRC 10782 / NRRL Y-8283 / UCD 57-17)</name>
    <name type="common">Kluyveromyces polysporus</name>
    <dbReference type="NCBI Taxonomy" id="436907"/>
    <lineage>
        <taxon>Eukaryota</taxon>
        <taxon>Fungi</taxon>
        <taxon>Dikarya</taxon>
        <taxon>Ascomycota</taxon>
        <taxon>Saccharomycotina</taxon>
        <taxon>Saccharomycetes</taxon>
        <taxon>Saccharomycetales</taxon>
        <taxon>Saccharomycetaceae</taxon>
        <taxon>Vanderwaltozyma</taxon>
    </lineage>
</organism>
<accession>A7TF07</accession>
<dbReference type="Proteomes" id="UP000000267">
    <property type="component" value="Unassembled WGS sequence"/>
</dbReference>
<dbReference type="Gene3D" id="1.25.40.10">
    <property type="entry name" value="Tetratricopeptide repeat domain"/>
    <property type="match status" value="1"/>
</dbReference>
<dbReference type="InterPro" id="IPR011990">
    <property type="entry name" value="TPR-like_helical_dom_sf"/>
</dbReference>
<sequence length="330" mass="37773">SKDERDIDTSEQLTSVAYGLEQYFKKSPDDAFALQCALLTLERLHLFSNANGLADRLSTILEKRFEKTQDEIELFNFAVIKSQFARIQLGLGNYKNSIENAELSDGIISDYNNEQSLQAQISNNICLGLSNFFLDNFDEALNYFQTLLQISKDSKHLILLISNILYDIGLEETKNIALDELTEYISTNGNEFLVTLTLVAMSILDNNQQLLPKLLNELEGIHISSRIKDKHKDIPYLISEINKRLEKKNVDISELSIWQRTIIFFPNDANSWKPVNKKISLRVSTEKQNKVTASILGQDYCEMKNLRNIQRGVFLSPWDTKCVLALNECF</sequence>
<keyword evidence="2" id="KW-0802">TPR repeat</keyword>
<keyword evidence="4" id="KW-1185">Reference proteome</keyword>
<evidence type="ECO:0000313" key="4">
    <source>
        <dbReference type="Proteomes" id="UP000000267"/>
    </source>
</evidence>
<reference evidence="3 4" key="1">
    <citation type="journal article" date="2007" name="Proc. Natl. Acad. Sci. U.S.A.">
        <title>Independent sorting-out of thousands of duplicated gene pairs in two yeast species descended from a whole-genome duplication.</title>
        <authorList>
            <person name="Scannell D.R."/>
            <person name="Frank A.C."/>
            <person name="Conant G.C."/>
            <person name="Byrne K.P."/>
            <person name="Woolfit M."/>
            <person name="Wolfe K.H."/>
        </authorList>
    </citation>
    <scope>NUCLEOTIDE SEQUENCE [LARGE SCALE GENOMIC DNA]</scope>
    <source>
        <strain evidence="4">ATCC 22028 / DSM 70294 / BCRC 21397 / CBS 2163 / NBRC 10782 / NRRL Y-8283 / UCD 57-17</strain>
    </source>
</reference>
<feature type="non-terminal residue" evidence="3">
    <location>
        <position position="1"/>
    </location>
</feature>
<keyword evidence="1" id="KW-0677">Repeat</keyword>
<evidence type="ECO:0000313" key="3">
    <source>
        <dbReference type="EMBL" id="EDO19253.1"/>
    </source>
</evidence>
<evidence type="ECO:0008006" key="5">
    <source>
        <dbReference type="Google" id="ProtNLM"/>
    </source>
</evidence>
<dbReference type="InterPro" id="IPR039226">
    <property type="entry name" value="Ski3/TTC37"/>
</dbReference>
<dbReference type="SUPFAM" id="SSF48452">
    <property type="entry name" value="TPR-like"/>
    <property type="match status" value="1"/>
</dbReference>
<evidence type="ECO:0000256" key="2">
    <source>
        <dbReference type="ARBA" id="ARBA00022803"/>
    </source>
</evidence>
<dbReference type="HOGENOM" id="CLU_843513_0_0_1"/>